<evidence type="ECO:0008006" key="8">
    <source>
        <dbReference type="Google" id="ProtNLM"/>
    </source>
</evidence>
<evidence type="ECO:0000256" key="2">
    <source>
        <dbReference type="SAM" id="Coils"/>
    </source>
</evidence>
<dbReference type="SMART" id="SM00717">
    <property type="entry name" value="SANT"/>
    <property type="match status" value="1"/>
</dbReference>
<dbReference type="AlphaFoldDB" id="A0AAN7RJ86"/>
<dbReference type="PANTHER" id="PTHR37888">
    <property type="entry name" value="DNA-BINDING BROMODOMAIN-CONTAINING PROTEIN"/>
    <property type="match status" value="1"/>
</dbReference>
<keyword evidence="1" id="KW-0103">Bromodomain</keyword>
<protein>
    <recommendedName>
        <fullName evidence="8">Bromo domain-containing protein</fullName>
    </recommendedName>
</protein>
<feature type="domain" description="Myb-like" evidence="5">
    <location>
        <begin position="10"/>
        <end position="64"/>
    </location>
</feature>
<feature type="compositionally biased region" description="Basic residues" evidence="3">
    <location>
        <begin position="422"/>
        <end position="446"/>
    </location>
</feature>
<dbReference type="Gene3D" id="1.20.920.10">
    <property type="entry name" value="Bromodomain-like"/>
    <property type="match status" value="1"/>
</dbReference>
<evidence type="ECO:0000256" key="3">
    <source>
        <dbReference type="SAM" id="MobiDB-lite"/>
    </source>
</evidence>
<keyword evidence="2" id="KW-0175">Coiled coil</keyword>
<reference evidence="6 7" key="1">
    <citation type="journal article" date="2023" name="Hortic Res">
        <title>Pangenome of water caltrop reveals structural variations and asymmetric subgenome divergence after allopolyploidization.</title>
        <authorList>
            <person name="Zhang X."/>
            <person name="Chen Y."/>
            <person name="Wang L."/>
            <person name="Yuan Y."/>
            <person name="Fang M."/>
            <person name="Shi L."/>
            <person name="Lu R."/>
            <person name="Comes H.P."/>
            <person name="Ma Y."/>
            <person name="Chen Y."/>
            <person name="Huang G."/>
            <person name="Zhou Y."/>
            <person name="Zheng Z."/>
            <person name="Qiu Y."/>
        </authorList>
    </citation>
    <scope>NUCLEOTIDE SEQUENCE [LARGE SCALE GENOMIC DNA]</scope>
    <source>
        <strain evidence="6">F231</strain>
    </source>
</reference>
<dbReference type="SUPFAM" id="SSF47370">
    <property type="entry name" value="Bromodomain"/>
    <property type="match status" value="1"/>
</dbReference>
<name>A0AAN7RJ86_TRANT</name>
<evidence type="ECO:0000313" key="6">
    <source>
        <dbReference type="EMBL" id="KAK4804980.1"/>
    </source>
</evidence>
<accession>A0AAN7RJ86</accession>
<dbReference type="Proteomes" id="UP001346149">
    <property type="component" value="Unassembled WGS sequence"/>
</dbReference>
<dbReference type="SUPFAM" id="SSF46689">
    <property type="entry name" value="Homeodomain-like"/>
    <property type="match status" value="1"/>
</dbReference>
<comment type="caution">
    <text evidence="6">The sequence shown here is derived from an EMBL/GenBank/DDBJ whole genome shotgun (WGS) entry which is preliminary data.</text>
</comment>
<proteinExistence type="predicted"/>
<feature type="compositionally biased region" description="Basic and acidic residues" evidence="3">
    <location>
        <begin position="387"/>
        <end position="406"/>
    </location>
</feature>
<gene>
    <name evidence="6" type="ORF">SAY86_004797</name>
</gene>
<feature type="domain" description="Bromo" evidence="4">
    <location>
        <begin position="262"/>
        <end position="366"/>
    </location>
</feature>
<dbReference type="InterPro" id="IPR001487">
    <property type="entry name" value="Bromodomain"/>
</dbReference>
<keyword evidence="7" id="KW-1185">Reference proteome</keyword>
<sequence length="446" mass="50401">MEKEAGVVSEPARWGTWEELLLCGAVLRHGAGNWELVASELRSRTPYHFTPKICKAKYQELKHRFSGCTSLFEELRKQRIEELRQALVQSESSIGSLESKLKILRDEEGENNYVDYDSSRTVSLELVKKPVKVEYVQTEILKDGALSLSSSSFTLQASSNWSTEEVLETKPNVSELTERVRDPMIDKLGDFFLARATGCVKKRRGKRKRKDCGREVKEGSVGDNDFVGLNDIVAESFESKETSTSDNGSAKCNLLDPRRGLGKDGVDDLMRIFCSVADHRNSLGFFHLLHGQKRGRRRSMIRRHIDLHMIRTKLRNHSIKSATELFRDLLLLVNNALVVYSSTTREYKSALILRGVINRSISQELNKNGSTITKTMLEKTNALQETKPSRARMEAGRRSRKARDSDSLPSTTGSLATEKRKAGVKRRGGRRGRSLPGRGRKRARTM</sequence>
<dbReference type="InterPro" id="IPR001005">
    <property type="entry name" value="SANT/Myb"/>
</dbReference>
<organism evidence="6 7">
    <name type="scientific">Trapa natans</name>
    <name type="common">Water chestnut</name>
    <dbReference type="NCBI Taxonomy" id="22666"/>
    <lineage>
        <taxon>Eukaryota</taxon>
        <taxon>Viridiplantae</taxon>
        <taxon>Streptophyta</taxon>
        <taxon>Embryophyta</taxon>
        <taxon>Tracheophyta</taxon>
        <taxon>Spermatophyta</taxon>
        <taxon>Magnoliopsida</taxon>
        <taxon>eudicotyledons</taxon>
        <taxon>Gunneridae</taxon>
        <taxon>Pentapetalae</taxon>
        <taxon>rosids</taxon>
        <taxon>malvids</taxon>
        <taxon>Myrtales</taxon>
        <taxon>Lythraceae</taxon>
        <taxon>Trapa</taxon>
    </lineage>
</organism>
<dbReference type="EMBL" id="JAXQNO010000001">
    <property type="protein sequence ID" value="KAK4804980.1"/>
    <property type="molecule type" value="Genomic_DNA"/>
</dbReference>
<dbReference type="InterPro" id="IPR009057">
    <property type="entry name" value="Homeodomain-like_sf"/>
</dbReference>
<evidence type="ECO:0000259" key="4">
    <source>
        <dbReference type="SMART" id="SM00297"/>
    </source>
</evidence>
<evidence type="ECO:0000313" key="7">
    <source>
        <dbReference type="Proteomes" id="UP001346149"/>
    </source>
</evidence>
<evidence type="ECO:0000259" key="5">
    <source>
        <dbReference type="SMART" id="SM00717"/>
    </source>
</evidence>
<dbReference type="SMART" id="SM00297">
    <property type="entry name" value="BROMO"/>
    <property type="match status" value="1"/>
</dbReference>
<evidence type="ECO:0000256" key="1">
    <source>
        <dbReference type="ARBA" id="ARBA00023117"/>
    </source>
</evidence>
<feature type="coiled-coil region" evidence="2">
    <location>
        <begin position="80"/>
        <end position="107"/>
    </location>
</feature>
<dbReference type="CDD" id="cd00167">
    <property type="entry name" value="SANT"/>
    <property type="match status" value="1"/>
</dbReference>
<dbReference type="Pfam" id="PF00439">
    <property type="entry name" value="Bromodomain"/>
    <property type="match status" value="1"/>
</dbReference>
<dbReference type="Gene3D" id="1.10.10.60">
    <property type="entry name" value="Homeodomain-like"/>
    <property type="match status" value="1"/>
</dbReference>
<dbReference type="InterPro" id="IPR036427">
    <property type="entry name" value="Bromodomain-like_sf"/>
</dbReference>
<feature type="region of interest" description="Disordered" evidence="3">
    <location>
        <begin position="383"/>
        <end position="446"/>
    </location>
</feature>
<dbReference type="PANTHER" id="PTHR37888:SF4">
    <property type="entry name" value="OS07G0565300 PROTEIN"/>
    <property type="match status" value="1"/>
</dbReference>